<accession>A0ABT5EFG1</accession>
<proteinExistence type="predicted"/>
<dbReference type="SMART" id="SM00289">
    <property type="entry name" value="WR1"/>
    <property type="match status" value="5"/>
</dbReference>
<dbReference type="Pfam" id="PF11617">
    <property type="entry name" value="Cu-binding_MopE"/>
    <property type="match status" value="7"/>
</dbReference>
<sequence>MKNLRASFLKALLPLGALLAIAPFGGCIDSVIIGGNGACNADSDCAPGQFCVNGACILQNDGPQPEVCNGVDDDLDGQIDATPNGPVVCADGSICVNGMCGGQAQCNENMPCPPNAYCDANGMCQLVCDCPPDHFCDMFGMCVPDPVCSALPEQCDGIDNDCDGQVDNPTPGAILCPNGGACMAGACVVVHCMTDAECPPGQLCNPMAGVCLPGGCVPAPETCNGLDDDCNGIPDNNAFCADGSACVNGQCGGMCSPTPELCDGYDNDCDGQIDEPTPGTLLCPMGGTCVNGMCTFQGCMADADCPAGHLCDPATGTCVNPNGCVPQPEACNGVDDNCNGSIDENTICADGTLCVNGQCGGMCMPTPEYCNNLDDDCDGLVDDPTPGGLSLCPNGGTCIMGSCVVQPCQINADCPLGQICTPNGVCLPGGCVPANETCDGIDNDCDGVVDDVTPGSLICPAPQLCLNGNCTILQCASNADCPAATTCQNGLCK</sequence>
<gene>
    <name evidence="2" type="ORF">POL67_02500</name>
</gene>
<evidence type="ECO:0000313" key="2">
    <source>
        <dbReference type="EMBL" id="MDC0740199.1"/>
    </source>
</evidence>
<dbReference type="Proteomes" id="UP001221411">
    <property type="component" value="Unassembled WGS sequence"/>
</dbReference>
<dbReference type="InterPro" id="IPR006150">
    <property type="entry name" value="Cys_repeat_1"/>
</dbReference>
<dbReference type="RefSeq" id="WP_271915147.1">
    <property type="nucleotide sequence ID" value="NZ_JAQNDO010000001.1"/>
</dbReference>
<dbReference type="InterPro" id="IPR002172">
    <property type="entry name" value="LDrepeatLR_classA_rpt"/>
</dbReference>
<keyword evidence="3" id="KW-1185">Reference proteome</keyword>
<protein>
    <submittedName>
        <fullName evidence="2">MopE-related protein</fullName>
    </submittedName>
</protein>
<name>A0ABT5EFG1_9BACT</name>
<evidence type="ECO:0000256" key="1">
    <source>
        <dbReference type="ARBA" id="ARBA00023157"/>
    </source>
</evidence>
<keyword evidence="1" id="KW-1015">Disulfide bond</keyword>
<reference evidence="2 3" key="1">
    <citation type="submission" date="2022-11" db="EMBL/GenBank/DDBJ databases">
        <title>Minimal conservation of predation-associated metabolite biosynthetic gene clusters underscores biosynthetic potential of Myxococcota including descriptions for ten novel species: Archangium lansinium sp. nov., Myxococcus landrumus sp. nov., Nannocystis bai.</title>
        <authorList>
            <person name="Ahearne A."/>
            <person name="Stevens C."/>
            <person name="Dowd S."/>
        </authorList>
    </citation>
    <scope>NUCLEOTIDE SEQUENCE [LARGE SCALE GENOMIC DNA]</scope>
    <source>
        <strain evidence="2 3">RJM3</strain>
    </source>
</reference>
<organism evidence="2 3">
    <name type="scientific">Polyangium mundeleinium</name>
    <dbReference type="NCBI Taxonomy" id="2995306"/>
    <lineage>
        <taxon>Bacteria</taxon>
        <taxon>Pseudomonadati</taxon>
        <taxon>Myxococcota</taxon>
        <taxon>Polyangia</taxon>
        <taxon>Polyangiales</taxon>
        <taxon>Polyangiaceae</taxon>
        <taxon>Polyangium</taxon>
    </lineage>
</organism>
<dbReference type="InterPro" id="IPR021655">
    <property type="entry name" value="Put_metal-bd"/>
</dbReference>
<evidence type="ECO:0000313" key="3">
    <source>
        <dbReference type="Proteomes" id="UP001221411"/>
    </source>
</evidence>
<dbReference type="PRINTS" id="PR00261">
    <property type="entry name" value="LDLRECEPTOR"/>
</dbReference>
<dbReference type="EMBL" id="JAQNDO010000001">
    <property type="protein sequence ID" value="MDC0740199.1"/>
    <property type="molecule type" value="Genomic_DNA"/>
</dbReference>
<comment type="caution">
    <text evidence="2">The sequence shown here is derived from an EMBL/GenBank/DDBJ whole genome shotgun (WGS) entry which is preliminary data.</text>
</comment>